<evidence type="ECO:0008006" key="3">
    <source>
        <dbReference type="Google" id="ProtNLM"/>
    </source>
</evidence>
<proteinExistence type="predicted"/>
<gene>
    <name evidence="1" type="ORF">GCM10011489_36700</name>
</gene>
<organism evidence="1 2">
    <name type="scientific">Gordonia jinhuaensis</name>
    <dbReference type="NCBI Taxonomy" id="1517702"/>
    <lineage>
        <taxon>Bacteria</taxon>
        <taxon>Bacillati</taxon>
        <taxon>Actinomycetota</taxon>
        <taxon>Actinomycetes</taxon>
        <taxon>Mycobacteriales</taxon>
        <taxon>Gordoniaceae</taxon>
        <taxon>Gordonia</taxon>
    </lineage>
</organism>
<protein>
    <recommendedName>
        <fullName evidence="3">Protein-tyrosine phosphatase</fullName>
    </recommendedName>
</protein>
<evidence type="ECO:0000313" key="1">
    <source>
        <dbReference type="EMBL" id="GGB45962.1"/>
    </source>
</evidence>
<accession>A0A916TJ67</accession>
<dbReference type="RefSeq" id="WP_188588579.1">
    <property type="nucleotide sequence ID" value="NZ_BMGC01000046.1"/>
</dbReference>
<sequence length="296" mass="31296">MFPSVRRSVGFALTVVAAGTLTFTGTDTAVAEPSSPTQPAFDRSLHLDHANNARDIGGYQTADGHWVRTGLVFRSNALNKLTAAEWSTLGGHGVNLDVDLRNAAERTKAPDNPPAGITYEVRDVVGFPTGQLPSLLACPPLPTTVNALSALQNTPLDDAFTGGSYPLMVCYNGSAQAFAGLITDIATHTSGSVLYHCTGGKDRTGWATAVLLTILGVPRDTVTADFLLSNTYHGAGSVQKSWLDSAFAEVNSAYGSFDRYVRDGLHLSPATVAALKARLLTTDALDHRRPLITDTP</sequence>
<dbReference type="SUPFAM" id="SSF52799">
    <property type="entry name" value="(Phosphotyrosine protein) phosphatases II"/>
    <property type="match status" value="1"/>
</dbReference>
<dbReference type="Gene3D" id="3.90.190.10">
    <property type="entry name" value="Protein tyrosine phosphatase superfamily"/>
    <property type="match status" value="1"/>
</dbReference>
<dbReference type="Pfam" id="PF13350">
    <property type="entry name" value="Y_phosphatase3"/>
    <property type="match status" value="1"/>
</dbReference>
<dbReference type="AlphaFoldDB" id="A0A916TJ67"/>
<dbReference type="InterPro" id="IPR029021">
    <property type="entry name" value="Prot-tyrosine_phosphatase-like"/>
</dbReference>
<dbReference type="InterPro" id="IPR026893">
    <property type="entry name" value="Tyr/Ser_Pase_IphP-type"/>
</dbReference>
<dbReference type="GO" id="GO:0004721">
    <property type="term" value="F:phosphoprotein phosphatase activity"/>
    <property type="evidence" value="ECO:0007669"/>
    <property type="project" value="InterPro"/>
</dbReference>
<reference evidence="1" key="1">
    <citation type="journal article" date="2014" name="Int. J. Syst. Evol. Microbiol.">
        <title>Complete genome sequence of Corynebacterium casei LMG S-19264T (=DSM 44701T), isolated from a smear-ripened cheese.</title>
        <authorList>
            <consortium name="US DOE Joint Genome Institute (JGI-PGF)"/>
            <person name="Walter F."/>
            <person name="Albersmeier A."/>
            <person name="Kalinowski J."/>
            <person name="Ruckert C."/>
        </authorList>
    </citation>
    <scope>NUCLEOTIDE SEQUENCE</scope>
    <source>
        <strain evidence="1">CGMCC 1.12827</strain>
    </source>
</reference>
<reference evidence="1" key="2">
    <citation type="submission" date="2020-09" db="EMBL/GenBank/DDBJ databases">
        <authorList>
            <person name="Sun Q."/>
            <person name="Zhou Y."/>
        </authorList>
    </citation>
    <scope>NUCLEOTIDE SEQUENCE</scope>
    <source>
        <strain evidence="1">CGMCC 1.12827</strain>
    </source>
</reference>
<dbReference type="EMBL" id="BMGC01000046">
    <property type="protein sequence ID" value="GGB45962.1"/>
    <property type="molecule type" value="Genomic_DNA"/>
</dbReference>
<name>A0A916TJ67_9ACTN</name>
<evidence type="ECO:0000313" key="2">
    <source>
        <dbReference type="Proteomes" id="UP000621454"/>
    </source>
</evidence>
<dbReference type="Proteomes" id="UP000621454">
    <property type="component" value="Unassembled WGS sequence"/>
</dbReference>
<comment type="caution">
    <text evidence="1">The sequence shown here is derived from an EMBL/GenBank/DDBJ whole genome shotgun (WGS) entry which is preliminary data.</text>
</comment>
<keyword evidence="2" id="KW-1185">Reference proteome</keyword>